<dbReference type="CDD" id="cd00293">
    <property type="entry name" value="USP-like"/>
    <property type="match status" value="2"/>
</dbReference>
<gene>
    <name evidence="3" type="ORF">FA740_09860</name>
</gene>
<dbReference type="AlphaFoldDB" id="A0A4U0QR75"/>
<protein>
    <submittedName>
        <fullName evidence="3">Universal stress protein</fullName>
    </submittedName>
</protein>
<keyword evidence="4" id="KW-1185">Reference proteome</keyword>
<feature type="domain" description="UspA" evidence="2">
    <location>
        <begin position="1"/>
        <end position="157"/>
    </location>
</feature>
<proteinExistence type="inferred from homology"/>
<dbReference type="PRINTS" id="PR01438">
    <property type="entry name" value="UNVRSLSTRESS"/>
</dbReference>
<dbReference type="Gene3D" id="3.40.50.12370">
    <property type="match status" value="1"/>
</dbReference>
<dbReference type="Proteomes" id="UP000306223">
    <property type="component" value="Unassembled WGS sequence"/>
</dbReference>
<dbReference type="OrthoDB" id="9804721at2"/>
<dbReference type="InterPro" id="IPR006015">
    <property type="entry name" value="Universal_stress_UspA"/>
</dbReference>
<name>A0A4U0QR75_9RHOB</name>
<organism evidence="3 4">
    <name type="scientific">Paracoccus hibiscisoli</name>
    <dbReference type="NCBI Taxonomy" id="2023261"/>
    <lineage>
        <taxon>Bacteria</taxon>
        <taxon>Pseudomonadati</taxon>
        <taxon>Pseudomonadota</taxon>
        <taxon>Alphaproteobacteria</taxon>
        <taxon>Rhodobacterales</taxon>
        <taxon>Paracoccaceae</taxon>
        <taxon>Paracoccus</taxon>
    </lineage>
</organism>
<dbReference type="EMBL" id="SUNH01000012">
    <property type="protein sequence ID" value="TJZ84425.1"/>
    <property type="molecule type" value="Genomic_DNA"/>
</dbReference>
<evidence type="ECO:0000256" key="1">
    <source>
        <dbReference type="ARBA" id="ARBA00008791"/>
    </source>
</evidence>
<sequence>MTDKILALVDGSAYSDSVCRHAAWIAARLNAAVDVMHVIGRREGGGSAQNLSGALTLGARSALLEELAATDAQRARLAQARGRAILDDAQALLGADGQASVTPHLRRGDLLEEVRQAEPGLRAIVIGKRGEGADFASGHLGSNLERIVRAVSVPVFVAARAFRPIGRVLVAFDGSASARKAIARMADSPVFRGLQITVLHVDTGAGPLGAAIDQSVAQLTDAGLDATARILPGHPDDVLQTLVADEGFDLLVMGAYGHSRIRRLIIGSTTTALVQAVTIPVLLYR</sequence>
<evidence type="ECO:0000313" key="4">
    <source>
        <dbReference type="Proteomes" id="UP000306223"/>
    </source>
</evidence>
<evidence type="ECO:0000313" key="3">
    <source>
        <dbReference type="EMBL" id="TJZ84425.1"/>
    </source>
</evidence>
<reference evidence="3 4" key="1">
    <citation type="submission" date="2019-04" db="EMBL/GenBank/DDBJ databases">
        <authorList>
            <person name="Li J."/>
        </authorList>
    </citation>
    <scope>NUCLEOTIDE SEQUENCE [LARGE SCALE GENOMIC DNA]</scope>
    <source>
        <strain evidence="3 4">CCTCC AB2016182</strain>
    </source>
</reference>
<evidence type="ECO:0000259" key="2">
    <source>
        <dbReference type="Pfam" id="PF00582"/>
    </source>
</evidence>
<dbReference type="PANTHER" id="PTHR46268">
    <property type="entry name" value="STRESS RESPONSE PROTEIN NHAX"/>
    <property type="match status" value="1"/>
</dbReference>
<dbReference type="Pfam" id="PF00582">
    <property type="entry name" value="Usp"/>
    <property type="match status" value="2"/>
</dbReference>
<dbReference type="PANTHER" id="PTHR46268:SF15">
    <property type="entry name" value="UNIVERSAL STRESS PROTEIN HP_0031"/>
    <property type="match status" value="1"/>
</dbReference>
<dbReference type="RefSeq" id="WP_136856603.1">
    <property type="nucleotide sequence ID" value="NZ_SUNH01000012.1"/>
</dbReference>
<dbReference type="InterPro" id="IPR006016">
    <property type="entry name" value="UspA"/>
</dbReference>
<dbReference type="SUPFAM" id="SSF52402">
    <property type="entry name" value="Adenine nucleotide alpha hydrolases-like"/>
    <property type="match status" value="2"/>
</dbReference>
<feature type="domain" description="UspA" evidence="2">
    <location>
        <begin position="166"/>
        <end position="285"/>
    </location>
</feature>
<accession>A0A4U0QR75</accession>
<comment type="similarity">
    <text evidence="1">Belongs to the universal stress protein A family.</text>
</comment>
<comment type="caution">
    <text evidence="3">The sequence shown here is derived from an EMBL/GenBank/DDBJ whole genome shotgun (WGS) entry which is preliminary data.</text>
</comment>